<dbReference type="AlphaFoldDB" id="E2C6S3"/>
<feature type="region of interest" description="Disordered" evidence="1">
    <location>
        <begin position="365"/>
        <end position="414"/>
    </location>
</feature>
<evidence type="ECO:0000256" key="1">
    <source>
        <dbReference type="SAM" id="MobiDB-lite"/>
    </source>
</evidence>
<gene>
    <name evidence="2" type="ORF">EAI_02858</name>
</gene>
<accession>E2C6S3</accession>
<keyword evidence="3" id="KW-1185">Reference proteome</keyword>
<dbReference type="Proteomes" id="UP000008237">
    <property type="component" value="Unassembled WGS sequence"/>
</dbReference>
<dbReference type="EMBL" id="GL453161">
    <property type="protein sequence ID" value="EFN76385.1"/>
    <property type="molecule type" value="Genomic_DNA"/>
</dbReference>
<protein>
    <submittedName>
        <fullName evidence="2">Uncharacterized protein</fullName>
    </submittedName>
</protein>
<name>E2C6S3_HARSA</name>
<feature type="compositionally biased region" description="Gly residues" evidence="1">
    <location>
        <begin position="128"/>
        <end position="137"/>
    </location>
</feature>
<evidence type="ECO:0000313" key="3">
    <source>
        <dbReference type="Proteomes" id="UP000008237"/>
    </source>
</evidence>
<feature type="compositionally biased region" description="Basic and acidic residues" evidence="1">
    <location>
        <begin position="396"/>
        <end position="406"/>
    </location>
</feature>
<sequence>MRPFMNSLLIVEQKLKLPRANLRSSLQSSKKFPSPNGNFAVNGTLLGAKQTSISQARPREPQSAAEHRCFVHPRKRRLLTALPLQNCGKGDDRLGGWVGGRVVRGEPSAFSSTLHTAAGVPRGKKQASGGGGGGGGGGVEGVLSGTSIIRRSNLPTSAERKPGISLRNRYVQVSTYLRCDSNSTILLDQCCAIDETLTRRPHRCTLDHANVITFYLRMMAHELRFISFGLMDHQPVMLAYHLTILCSAKICNDKNRIDGDELHISLGRINELERRRHRQPVARRTPMKMLQSLNALAGKISPGSPTDSNANKVHMHNNNNNNNNNVVHHHHPYSKQQVQPSPSHSANGDQKENTAMMTLAQCNESASAGGSGVRGYPECHGGAARSQGAGSTAQDEGSRTPERLLHNDSSCISK</sequence>
<reference evidence="2 3" key="1">
    <citation type="journal article" date="2010" name="Science">
        <title>Genomic comparison of the ants Camponotus floridanus and Harpegnathos saltator.</title>
        <authorList>
            <person name="Bonasio R."/>
            <person name="Zhang G."/>
            <person name="Ye C."/>
            <person name="Mutti N.S."/>
            <person name="Fang X."/>
            <person name="Qin N."/>
            <person name="Donahue G."/>
            <person name="Yang P."/>
            <person name="Li Q."/>
            <person name="Li C."/>
            <person name="Zhang P."/>
            <person name="Huang Z."/>
            <person name="Berger S.L."/>
            <person name="Reinberg D."/>
            <person name="Wang J."/>
            <person name="Liebig J."/>
        </authorList>
    </citation>
    <scope>NUCLEOTIDE SEQUENCE [LARGE SCALE GENOMIC DNA]</scope>
    <source>
        <strain evidence="2 3">R22 G/1</strain>
    </source>
</reference>
<evidence type="ECO:0000313" key="2">
    <source>
        <dbReference type="EMBL" id="EFN76385.1"/>
    </source>
</evidence>
<feature type="compositionally biased region" description="Polar residues" evidence="1">
    <location>
        <begin position="334"/>
        <end position="350"/>
    </location>
</feature>
<dbReference type="InParanoid" id="E2C6S3"/>
<feature type="compositionally biased region" description="Low complexity" evidence="1">
    <location>
        <begin position="309"/>
        <end position="326"/>
    </location>
</feature>
<organism evidence="3">
    <name type="scientific">Harpegnathos saltator</name>
    <name type="common">Jerdon's jumping ant</name>
    <dbReference type="NCBI Taxonomy" id="610380"/>
    <lineage>
        <taxon>Eukaryota</taxon>
        <taxon>Metazoa</taxon>
        <taxon>Ecdysozoa</taxon>
        <taxon>Arthropoda</taxon>
        <taxon>Hexapoda</taxon>
        <taxon>Insecta</taxon>
        <taxon>Pterygota</taxon>
        <taxon>Neoptera</taxon>
        <taxon>Endopterygota</taxon>
        <taxon>Hymenoptera</taxon>
        <taxon>Apocrita</taxon>
        <taxon>Aculeata</taxon>
        <taxon>Formicoidea</taxon>
        <taxon>Formicidae</taxon>
        <taxon>Ponerinae</taxon>
        <taxon>Ponerini</taxon>
        <taxon>Harpegnathos</taxon>
    </lineage>
</organism>
<feature type="region of interest" description="Disordered" evidence="1">
    <location>
        <begin position="110"/>
        <end position="137"/>
    </location>
</feature>
<proteinExistence type="predicted"/>
<dbReference type="OrthoDB" id="410044at2759"/>
<feature type="region of interest" description="Disordered" evidence="1">
    <location>
        <begin position="297"/>
        <end position="350"/>
    </location>
</feature>